<comment type="caution">
    <text evidence="1">The sequence shown here is derived from an EMBL/GenBank/DDBJ whole genome shotgun (WGS) entry which is preliminary data.</text>
</comment>
<dbReference type="InterPro" id="IPR009874">
    <property type="entry name" value="DUF1428"/>
</dbReference>
<dbReference type="EMBL" id="JAAAMJ010000023">
    <property type="protein sequence ID" value="NDV88965.1"/>
    <property type="molecule type" value="Genomic_DNA"/>
</dbReference>
<evidence type="ECO:0000313" key="2">
    <source>
        <dbReference type="Proteomes" id="UP000476332"/>
    </source>
</evidence>
<evidence type="ECO:0000313" key="1">
    <source>
        <dbReference type="EMBL" id="NDV88965.1"/>
    </source>
</evidence>
<dbReference type="InterPro" id="IPR011008">
    <property type="entry name" value="Dimeric_a/b-barrel"/>
</dbReference>
<dbReference type="AlphaFoldDB" id="A0A6L9MMM5"/>
<dbReference type="RefSeq" id="WP_163045814.1">
    <property type="nucleotide sequence ID" value="NZ_JAAAMJ010000023.1"/>
</dbReference>
<gene>
    <name evidence="1" type="ORF">GTW51_19980</name>
</gene>
<organism evidence="1 2">
    <name type="scientific">Aurantimonas aggregata</name>
    <dbReference type="NCBI Taxonomy" id="2047720"/>
    <lineage>
        <taxon>Bacteria</taxon>
        <taxon>Pseudomonadati</taxon>
        <taxon>Pseudomonadota</taxon>
        <taxon>Alphaproteobacteria</taxon>
        <taxon>Hyphomicrobiales</taxon>
        <taxon>Aurantimonadaceae</taxon>
        <taxon>Aurantimonas</taxon>
    </lineage>
</organism>
<dbReference type="SUPFAM" id="SSF54909">
    <property type="entry name" value="Dimeric alpha+beta barrel"/>
    <property type="match status" value="2"/>
</dbReference>
<dbReference type="Pfam" id="PF07237">
    <property type="entry name" value="DUF1428"/>
    <property type="match status" value="2"/>
</dbReference>
<sequence>MSYVMGCVIPVEGSNRERFVEQAEKAAPFFREFGATGVIDAVGDDVPKGEVTDFHRSVAARDDELVAFGWIAWPDKATKDAAETAMMADPRMDMSDMAFDGQRMIFGGFEPVVDEGPGGAFGYVDGFVLAVPTANQDVFVQHCRAAAPLFLRNGATRHVECWGLDVPAGKVTDFARAVKAGPDETVCFSWIEWPDKATRDAGQKAVFADMEGAMTDNPMPFDGKRMIFGGFDVVSR</sequence>
<keyword evidence="2" id="KW-1185">Reference proteome</keyword>
<name>A0A6L9MMM5_9HYPH</name>
<reference evidence="1 2" key="1">
    <citation type="submission" date="2020-01" db="EMBL/GenBank/DDBJ databases">
        <title>Genomes of bacteria type strains.</title>
        <authorList>
            <person name="Chen J."/>
            <person name="Zhu S."/>
            <person name="Chen J."/>
        </authorList>
    </citation>
    <scope>NUCLEOTIDE SEQUENCE [LARGE SCALE GENOMIC DNA]</scope>
    <source>
        <strain evidence="1 2">KCTC 52919</strain>
    </source>
</reference>
<dbReference type="Proteomes" id="UP000476332">
    <property type="component" value="Unassembled WGS sequence"/>
</dbReference>
<protein>
    <submittedName>
        <fullName evidence="1">DUF1428 family protein</fullName>
    </submittedName>
</protein>
<proteinExistence type="predicted"/>
<accession>A0A6L9MMM5</accession>
<dbReference type="Gene3D" id="3.30.70.100">
    <property type="match status" value="2"/>
</dbReference>